<feature type="region of interest" description="Disordered" evidence="1">
    <location>
        <begin position="117"/>
        <end position="139"/>
    </location>
</feature>
<keyword evidence="2" id="KW-0812">Transmembrane</keyword>
<dbReference type="AlphaFoldDB" id="A0A8J6PN79"/>
<dbReference type="RefSeq" id="WP_188164344.1">
    <property type="nucleotide sequence ID" value="NZ_JACVVX010000002.1"/>
</dbReference>
<proteinExistence type="predicted"/>
<evidence type="ECO:0000256" key="1">
    <source>
        <dbReference type="SAM" id="MobiDB-lite"/>
    </source>
</evidence>
<dbReference type="PIRSF" id="PIRSF033367">
    <property type="entry name" value="UCP033367_VanZ"/>
    <property type="match status" value="1"/>
</dbReference>
<keyword evidence="2" id="KW-0472">Membrane</keyword>
<accession>A0A8J6PN79</accession>
<organism evidence="3 4">
    <name type="scientific">Oryzicola mucosus</name>
    <dbReference type="NCBI Taxonomy" id="2767425"/>
    <lineage>
        <taxon>Bacteria</taxon>
        <taxon>Pseudomonadati</taxon>
        <taxon>Pseudomonadota</taxon>
        <taxon>Alphaproteobacteria</taxon>
        <taxon>Hyphomicrobiales</taxon>
        <taxon>Phyllobacteriaceae</taxon>
        <taxon>Oryzicola</taxon>
    </lineage>
</organism>
<gene>
    <name evidence="3" type="ORF">ICI42_09745</name>
</gene>
<name>A0A8J6PN79_9HYPH</name>
<dbReference type="EMBL" id="JACVVX010000002">
    <property type="protein sequence ID" value="MBD0414937.1"/>
    <property type="molecule type" value="Genomic_DNA"/>
</dbReference>
<reference evidence="3" key="1">
    <citation type="submission" date="2020-09" db="EMBL/GenBank/DDBJ databases">
        <title>Genome seq and assembly of Tianweitania sp.</title>
        <authorList>
            <person name="Chhetri G."/>
        </authorList>
    </citation>
    <scope>NUCLEOTIDE SEQUENCE</scope>
    <source>
        <strain evidence="3">Rool2</strain>
    </source>
</reference>
<protein>
    <submittedName>
        <fullName evidence="3">VanZ family protein</fullName>
    </submittedName>
</protein>
<evidence type="ECO:0000256" key="2">
    <source>
        <dbReference type="SAM" id="Phobius"/>
    </source>
</evidence>
<keyword evidence="2" id="KW-1133">Transmembrane helix</keyword>
<evidence type="ECO:0000313" key="3">
    <source>
        <dbReference type="EMBL" id="MBD0414937.1"/>
    </source>
</evidence>
<comment type="caution">
    <text evidence="3">The sequence shown here is derived from an EMBL/GenBank/DDBJ whole genome shotgun (WGS) entry which is preliminary data.</text>
</comment>
<feature type="transmembrane region" description="Helical" evidence="2">
    <location>
        <begin position="60"/>
        <end position="77"/>
    </location>
</feature>
<dbReference type="Proteomes" id="UP000643405">
    <property type="component" value="Unassembled WGS sequence"/>
</dbReference>
<feature type="transmembrane region" description="Helical" evidence="2">
    <location>
        <begin position="34"/>
        <end position="53"/>
    </location>
</feature>
<feature type="transmembrane region" description="Helical" evidence="2">
    <location>
        <begin position="89"/>
        <end position="109"/>
    </location>
</feature>
<evidence type="ECO:0000313" key="4">
    <source>
        <dbReference type="Proteomes" id="UP000643405"/>
    </source>
</evidence>
<feature type="compositionally biased region" description="Basic and acidic residues" evidence="1">
    <location>
        <begin position="121"/>
        <end position="139"/>
    </location>
</feature>
<sequence>MRRAAMVAAWLLLLFVLAVTISPIADRPQSGMPVHFERAGAFALIGFLFAFAYPHRLLQVFAILIAAAAGFEVLQGLSPERHPRMMDMLVKAAGGMVGATIGWFCCNVVEKMRKPVSGSQVEKEGGRRDVGIDHHQDAE</sequence>
<keyword evidence="4" id="KW-1185">Reference proteome</keyword>
<dbReference type="InterPro" id="IPR017015">
    <property type="entry name" value="UCP033367_VanZ"/>
</dbReference>